<dbReference type="EMBL" id="BMDO01000005">
    <property type="protein sequence ID" value="GGI50991.1"/>
    <property type="molecule type" value="Genomic_DNA"/>
</dbReference>
<name>A0A917N1K8_9SPHI</name>
<dbReference type="InterPro" id="IPR000531">
    <property type="entry name" value="Beta-barrel_TonB"/>
</dbReference>
<comment type="subcellular location">
    <subcellularLocation>
        <location evidence="1 8">Cell outer membrane</location>
        <topology evidence="1 8">Multi-pass membrane protein</topology>
    </subcellularLocation>
</comment>
<comment type="similarity">
    <text evidence="8 9">Belongs to the TonB-dependent receptor family.</text>
</comment>
<evidence type="ECO:0000256" key="6">
    <source>
        <dbReference type="ARBA" id="ARBA00023136"/>
    </source>
</evidence>
<dbReference type="SUPFAM" id="SSF49464">
    <property type="entry name" value="Carboxypeptidase regulatory domain-like"/>
    <property type="match status" value="1"/>
</dbReference>
<evidence type="ECO:0000256" key="3">
    <source>
        <dbReference type="ARBA" id="ARBA00022452"/>
    </source>
</evidence>
<sequence length="905" mass="101420">MAQQQGAKLIDVNLQQATITQFVSELEIKTGYYFYYEANKFDSLRVTVQLNQVTLKTVLDAAFKNTPYNYAITAQQQVLLTKGLTIQTQLAAGFFNSKPVVPGAKAVPVTTDYTVALAEKQVVEATSENKTYEIGIKGASKTGTVTLAGYVRDVKSGEPVIGASIYIAALKTGIATDQFGYYSLNLPRGPHILLVRGLGMKDTRRQVVLNTDGKLNIEMQEQVTTLKEVKISAEKVANVRSVEMGVNKIDITTLKQIPAVFGEADVLRAVLTLPGVQTVGEASTGFNVRGGSADQNLILLNDATIYNPSHFFGFFSAFDPDIVKDIELYKSSIPEKFGGRLSSILDVTNREGNKKKFTGSAGIGLLTSRFNIEGPIDSNKTSFIFGGRTTYANWLLKSLPKEYKNSRATFYDLSLNISHQINEKNNLYFSGYYSADSFRLNSDTSYAYGNRNVSLKWKHNYNNKLYSVITGGYDRYQYNVGSSLNPVNAYKFNFDISQINFKADFSYFINPKHTLSFGLNSIRYQLTPGTNKPVSNESLIVPEKVPGEQALESALYLGDKFNVSENFSINMGVRYSLFNYLGPQTVNNYAPNLPRTTVNLLDSTTYGSNKFIKTYGGPEIRVSARYIVSENFSIKAGYNTLRQYIHLLSNTTAISPTDVWKLSDPNIKPQFGDQVALGLYKNFSSNTIETSVEVYYKRLKNYLDYRSGAVLVLNQNIETDVLSTRGKAYGAEFMIKKTAGKLNGWVSYTYSRTFLKQDDPNAGELINGGAYYPANYDKPHSFNLIGNYRFTHRYSVSLNTVYSTGRPLTLPVAKFYYAGAERVFYSERNQYRIPDFFRTDFSINIDGNHKVHQRFHNSWTVGIYNVTGRRNAYSTYFAQEGGVINGYNLSIFAKPFPFINYNIRF</sequence>
<reference evidence="12" key="2">
    <citation type="submission" date="2020-09" db="EMBL/GenBank/DDBJ databases">
        <authorList>
            <person name="Sun Q."/>
            <person name="Sedlacek I."/>
        </authorList>
    </citation>
    <scope>NUCLEOTIDE SEQUENCE</scope>
    <source>
        <strain evidence="12">CCM 8711</strain>
    </source>
</reference>
<dbReference type="InterPro" id="IPR039426">
    <property type="entry name" value="TonB-dep_rcpt-like"/>
</dbReference>
<evidence type="ECO:0000259" key="11">
    <source>
        <dbReference type="Pfam" id="PF07715"/>
    </source>
</evidence>
<keyword evidence="4 8" id="KW-0812">Transmembrane</keyword>
<evidence type="ECO:0000256" key="2">
    <source>
        <dbReference type="ARBA" id="ARBA00022448"/>
    </source>
</evidence>
<dbReference type="Gene3D" id="2.170.130.10">
    <property type="entry name" value="TonB-dependent receptor, plug domain"/>
    <property type="match status" value="1"/>
</dbReference>
<dbReference type="Pfam" id="PF00593">
    <property type="entry name" value="TonB_dep_Rec_b-barrel"/>
    <property type="match status" value="1"/>
</dbReference>
<dbReference type="PROSITE" id="PS52016">
    <property type="entry name" value="TONB_DEPENDENT_REC_3"/>
    <property type="match status" value="1"/>
</dbReference>
<dbReference type="Gene3D" id="2.40.170.20">
    <property type="entry name" value="TonB-dependent receptor, beta-barrel domain"/>
    <property type="match status" value="1"/>
</dbReference>
<keyword evidence="7 8" id="KW-0998">Cell outer membrane</keyword>
<dbReference type="Pfam" id="PF07715">
    <property type="entry name" value="Plug"/>
    <property type="match status" value="1"/>
</dbReference>
<evidence type="ECO:0000256" key="1">
    <source>
        <dbReference type="ARBA" id="ARBA00004571"/>
    </source>
</evidence>
<keyword evidence="2 8" id="KW-0813">Transport</keyword>
<evidence type="ECO:0000256" key="5">
    <source>
        <dbReference type="ARBA" id="ARBA00023077"/>
    </source>
</evidence>
<reference evidence="12" key="1">
    <citation type="journal article" date="2014" name="Int. J. Syst. Evol. Microbiol.">
        <title>Complete genome sequence of Corynebacterium casei LMG S-19264T (=DSM 44701T), isolated from a smear-ripened cheese.</title>
        <authorList>
            <consortium name="US DOE Joint Genome Institute (JGI-PGF)"/>
            <person name="Walter F."/>
            <person name="Albersmeier A."/>
            <person name="Kalinowski J."/>
            <person name="Ruckert C."/>
        </authorList>
    </citation>
    <scope>NUCLEOTIDE SEQUENCE</scope>
    <source>
        <strain evidence="12">CCM 8711</strain>
    </source>
</reference>
<keyword evidence="6 8" id="KW-0472">Membrane</keyword>
<comment type="caution">
    <text evidence="12">The sequence shown here is derived from an EMBL/GenBank/DDBJ whole genome shotgun (WGS) entry which is preliminary data.</text>
</comment>
<gene>
    <name evidence="12" type="ORF">GCM10011425_22030</name>
</gene>
<keyword evidence="13" id="KW-1185">Reference proteome</keyword>
<dbReference type="SUPFAM" id="SSF56935">
    <property type="entry name" value="Porins"/>
    <property type="match status" value="1"/>
</dbReference>
<feature type="domain" description="TonB-dependent receptor plug" evidence="11">
    <location>
        <begin position="251"/>
        <end position="332"/>
    </location>
</feature>
<evidence type="ECO:0000256" key="4">
    <source>
        <dbReference type="ARBA" id="ARBA00022692"/>
    </source>
</evidence>
<feature type="domain" description="TonB-dependent receptor-like beta-barrel" evidence="10">
    <location>
        <begin position="424"/>
        <end position="866"/>
    </location>
</feature>
<evidence type="ECO:0000259" key="10">
    <source>
        <dbReference type="Pfam" id="PF00593"/>
    </source>
</evidence>
<organism evidence="12 13">
    <name type="scientific">Mucilaginibacter galii</name>
    <dbReference type="NCBI Taxonomy" id="2005073"/>
    <lineage>
        <taxon>Bacteria</taxon>
        <taxon>Pseudomonadati</taxon>
        <taxon>Bacteroidota</taxon>
        <taxon>Sphingobacteriia</taxon>
        <taxon>Sphingobacteriales</taxon>
        <taxon>Sphingobacteriaceae</taxon>
        <taxon>Mucilaginibacter</taxon>
    </lineage>
</organism>
<dbReference type="GO" id="GO:0009279">
    <property type="term" value="C:cell outer membrane"/>
    <property type="evidence" value="ECO:0007669"/>
    <property type="project" value="UniProtKB-SubCell"/>
</dbReference>
<keyword evidence="5 9" id="KW-0798">TonB box</keyword>
<evidence type="ECO:0000256" key="9">
    <source>
        <dbReference type="RuleBase" id="RU003357"/>
    </source>
</evidence>
<evidence type="ECO:0000256" key="8">
    <source>
        <dbReference type="PROSITE-ProRule" id="PRU01360"/>
    </source>
</evidence>
<dbReference type="InterPro" id="IPR036942">
    <property type="entry name" value="Beta-barrel_TonB_sf"/>
</dbReference>
<keyword evidence="3 8" id="KW-1134">Transmembrane beta strand</keyword>
<dbReference type="Pfam" id="PF13715">
    <property type="entry name" value="CarbopepD_reg_2"/>
    <property type="match status" value="1"/>
</dbReference>
<dbReference type="InterPro" id="IPR008969">
    <property type="entry name" value="CarboxyPept-like_regulatory"/>
</dbReference>
<dbReference type="Proteomes" id="UP000662074">
    <property type="component" value="Unassembled WGS sequence"/>
</dbReference>
<dbReference type="InterPro" id="IPR037066">
    <property type="entry name" value="Plug_dom_sf"/>
</dbReference>
<keyword evidence="12" id="KW-0675">Receptor</keyword>
<evidence type="ECO:0000256" key="7">
    <source>
        <dbReference type="ARBA" id="ARBA00023237"/>
    </source>
</evidence>
<accession>A0A917N1K8</accession>
<dbReference type="Gene3D" id="2.60.40.1120">
    <property type="entry name" value="Carboxypeptidase-like, regulatory domain"/>
    <property type="match status" value="1"/>
</dbReference>
<evidence type="ECO:0000313" key="13">
    <source>
        <dbReference type="Proteomes" id="UP000662074"/>
    </source>
</evidence>
<dbReference type="InterPro" id="IPR012910">
    <property type="entry name" value="Plug_dom"/>
</dbReference>
<protein>
    <submittedName>
        <fullName evidence="12">TonB-dependent receptor</fullName>
    </submittedName>
</protein>
<proteinExistence type="inferred from homology"/>
<dbReference type="AlphaFoldDB" id="A0A917N1K8"/>
<evidence type="ECO:0000313" key="12">
    <source>
        <dbReference type="EMBL" id="GGI50991.1"/>
    </source>
</evidence>